<dbReference type="Gene3D" id="3.30.1390.10">
    <property type="match status" value="1"/>
</dbReference>
<evidence type="ECO:0000313" key="3">
    <source>
        <dbReference type="Proteomes" id="UP001185092"/>
    </source>
</evidence>
<dbReference type="AlphaFoldDB" id="A0AAE3XL45"/>
<dbReference type="InterPro" id="IPR003769">
    <property type="entry name" value="ClpS_core"/>
</dbReference>
<accession>A0AAE3XL45</accession>
<dbReference type="GO" id="GO:0006508">
    <property type="term" value="P:proteolysis"/>
    <property type="evidence" value="ECO:0007669"/>
    <property type="project" value="UniProtKB-KW"/>
</dbReference>
<evidence type="ECO:0000259" key="1">
    <source>
        <dbReference type="Pfam" id="PF02617"/>
    </source>
</evidence>
<sequence length="96" mass="11156">MDQIQEDELIEVLEEIKLDDLLEDNHDLMVYNDDVNTFDHVISMLIKICKHHKEQAEQCTWIIHYKGKCSVKKGSKKDLKPMKDALCESGIDAKIL</sequence>
<gene>
    <name evidence="2" type="ORF">HNQ88_000742</name>
</gene>
<dbReference type="Proteomes" id="UP001185092">
    <property type="component" value="Unassembled WGS sequence"/>
</dbReference>
<dbReference type="GO" id="GO:0030163">
    <property type="term" value="P:protein catabolic process"/>
    <property type="evidence" value="ECO:0007669"/>
    <property type="project" value="InterPro"/>
</dbReference>
<name>A0AAE3XL45_9BACT</name>
<keyword evidence="2" id="KW-0378">Hydrolase</keyword>
<comment type="caution">
    <text evidence="2">The sequence shown here is derived from an EMBL/GenBank/DDBJ whole genome shotgun (WGS) entry which is preliminary data.</text>
</comment>
<feature type="domain" description="Adaptor protein ClpS core" evidence="1">
    <location>
        <begin position="24"/>
        <end position="86"/>
    </location>
</feature>
<dbReference type="InterPro" id="IPR014719">
    <property type="entry name" value="Ribosomal_bL12_C/ClpS-like"/>
</dbReference>
<organism evidence="2 3">
    <name type="scientific">Aureibacter tunicatorum</name>
    <dbReference type="NCBI Taxonomy" id="866807"/>
    <lineage>
        <taxon>Bacteria</taxon>
        <taxon>Pseudomonadati</taxon>
        <taxon>Bacteroidota</taxon>
        <taxon>Cytophagia</taxon>
        <taxon>Cytophagales</taxon>
        <taxon>Persicobacteraceae</taxon>
        <taxon>Aureibacter</taxon>
    </lineage>
</organism>
<dbReference type="GO" id="GO:0008233">
    <property type="term" value="F:peptidase activity"/>
    <property type="evidence" value="ECO:0007669"/>
    <property type="project" value="UniProtKB-KW"/>
</dbReference>
<dbReference type="EMBL" id="JAVDQD010000001">
    <property type="protein sequence ID" value="MDR6237766.1"/>
    <property type="molecule type" value="Genomic_DNA"/>
</dbReference>
<dbReference type="SUPFAM" id="SSF54736">
    <property type="entry name" value="ClpS-like"/>
    <property type="match status" value="1"/>
</dbReference>
<keyword evidence="3" id="KW-1185">Reference proteome</keyword>
<dbReference type="Pfam" id="PF02617">
    <property type="entry name" value="ClpS"/>
    <property type="match status" value="1"/>
</dbReference>
<proteinExistence type="predicted"/>
<keyword evidence="2" id="KW-0645">Protease</keyword>
<dbReference type="RefSeq" id="WP_309937236.1">
    <property type="nucleotide sequence ID" value="NZ_AP025305.1"/>
</dbReference>
<evidence type="ECO:0000313" key="2">
    <source>
        <dbReference type="EMBL" id="MDR6237766.1"/>
    </source>
</evidence>
<reference evidence="2" key="1">
    <citation type="submission" date="2023-07" db="EMBL/GenBank/DDBJ databases">
        <title>Genomic Encyclopedia of Type Strains, Phase IV (KMG-IV): sequencing the most valuable type-strain genomes for metagenomic binning, comparative biology and taxonomic classification.</title>
        <authorList>
            <person name="Goeker M."/>
        </authorList>
    </citation>
    <scope>NUCLEOTIDE SEQUENCE</scope>
    <source>
        <strain evidence="2">DSM 26174</strain>
    </source>
</reference>
<protein>
    <submittedName>
        <fullName evidence="2">ATP-dependent Clp protease adaptor protein ClpS</fullName>
    </submittedName>
</protein>